<keyword evidence="1" id="KW-0863">Zinc-finger</keyword>
<evidence type="ECO:0000313" key="6">
    <source>
        <dbReference type="Proteomes" id="UP000093000"/>
    </source>
</evidence>
<feature type="compositionally biased region" description="Basic and acidic residues" evidence="2">
    <location>
        <begin position="79"/>
        <end position="88"/>
    </location>
</feature>
<reference evidence="5 6" key="1">
    <citation type="submission" date="2016-03" db="EMBL/GenBank/DDBJ databases">
        <title>Choanephora cucurbitarum.</title>
        <authorList>
            <person name="Min B."/>
            <person name="Park H."/>
            <person name="Park J.-H."/>
            <person name="Shin H.-D."/>
            <person name="Choi I.-G."/>
        </authorList>
    </citation>
    <scope>NUCLEOTIDE SEQUENCE [LARGE SCALE GENOMIC DNA]</scope>
    <source>
        <strain evidence="5 6">KUS-F28377</strain>
    </source>
</reference>
<dbReference type="STRING" id="101091.A0A1C7NPG6"/>
<proteinExistence type="predicted"/>
<evidence type="ECO:0000256" key="2">
    <source>
        <dbReference type="SAM" id="MobiDB-lite"/>
    </source>
</evidence>
<dbReference type="PROSITE" id="PS50103">
    <property type="entry name" value="ZF_C3H1"/>
    <property type="match status" value="1"/>
</dbReference>
<feature type="region of interest" description="Disordered" evidence="2">
    <location>
        <begin position="238"/>
        <end position="285"/>
    </location>
</feature>
<sequence length="417" mass="46330">MSVLANQLRTKKAALIGVGVVIVITACTFLTWRTTTNNKKEEHPKVQQRTIKKEQETKAEQQRQSHTIEEDVAVIEKKEEAITDKAEPQSDATEDTESIIKTDEEKELEHTVEQNSTVMMTDRSIETDQQQPNEHADNVTKKDEMPESVAAPAQKDEADASGAIIEEQVIVTPVTAQEEEVSSVADVAAENNETPIAAEEQTVAIETIAQDEKPSVVEEQVATPTQDEQVKVETLELKEEVLSPAQEETKDDNKTNDTCTEPPAASVSDDATSSPKTASTIPLSSSLHATAPEFVPKTMQPAKKSNKKFLTREQLIEQQKQHYVPKSKARCSHWPHCTNNNCKFFHPFKECRAGDACFFGDKCMFVHPRDCITPSRENSLRNKRNSSNTNNLPKGKNNNSPSNTVHENNMVIPTAVM</sequence>
<feature type="transmembrane region" description="Helical" evidence="3">
    <location>
        <begin position="12"/>
        <end position="32"/>
    </location>
</feature>
<dbReference type="InterPro" id="IPR000571">
    <property type="entry name" value="Znf_CCCH"/>
</dbReference>
<dbReference type="OrthoDB" id="438553at2759"/>
<dbReference type="EMBL" id="LUGH01000111">
    <property type="protein sequence ID" value="OBZ89144.1"/>
    <property type="molecule type" value="Genomic_DNA"/>
</dbReference>
<keyword evidence="3" id="KW-0812">Transmembrane</keyword>
<evidence type="ECO:0000256" key="3">
    <source>
        <dbReference type="SAM" id="Phobius"/>
    </source>
</evidence>
<dbReference type="GO" id="GO:0008270">
    <property type="term" value="F:zinc ion binding"/>
    <property type="evidence" value="ECO:0007669"/>
    <property type="project" value="UniProtKB-KW"/>
</dbReference>
<comment type="caution">
    <text evidence="5">The sequence shown here is derived from an EMBL/GenBank/DDBJ whole genome shotgun (WGS) entry which is preliminary data.</text>
</comment>
<feature type="compositionally biased region" description="Polar residues" evidence="2">
    <location>
        <begin position="269"/>
        <end position="285"/>
    </location>
</feature>
<feature type="compositionally biased region" description="Low complexity" evidence="2">
    <location>
        <begin position="388"/>
        <end position="404"/>
    </location>
</feature>
<dbReference type="Gene3D" id="4.10.1000.40">
    <property type="match status" value="1"/>
</dbReference>
<evidence type="ECO:0000313" key="5">
    <source>
        <dbReference type="EMBL" id="OBZ89144.1"/>
    </source>
</evidence>
<feature type="region of interest" description="Disordered" evidence="2">
    <location>
        <begin position="375"/>
        <end position="417"/>
    </location>
</feature>
<accession>A0A1C7NPG6</accession>
<protein>
    <recommendedName>
        <fullName evidence="4">C3H1-type domain-containing protein</fullName>
    </recommendedName>
</protein>
<feature type="compositionally biased region" description="Basic and acidic residues" evidence="2">
    <location>
        <begin position="134"/>
        <end position="145"/>
    </location>
</feature>
<dbReference type="Proteomes" id="UP000093000">
    <property type="component" value="Unassembled WGS sequence"/>
</dbReference>
<keyword evidence="1" id="KW-0862">Zinc</keyword>
<gene>
    <name evidence="5" type="ORF">A0J61_02815</name>
</gene>
<name>A0A1C7NPG6_9FUNG</name>
<keyword evidence="3" id="KW-1133">Transmembrane helix</keyword>
<organism evidence="5 6">
    <name type="scientific">Choanephora cucurbitarum</name>
    <dbReference type="NCBI Taxonomy" id="101091"/>
    <lineage>
        <taxon>Eukaryota</taxon>
        <taxon>Fungi</taxon>
        <taxon>Fungi incertae sedis</taxon>
        <taxon>Mucoromycota</taxon>
        <taxon>Mucoromycotina</taxon>
        <taxon>Mucoromycetes</taxon>
        <taxon>Mucorales</taxon>
        <taxon>Mucorineae</taxon>
        <taxon>Choanephoraceae</taxon>
        <taxon>Choanephoroideae</taxon>
        <taxon>Choanephora</taxon>
    </lineage>
</organism>
<dbReference type="AlphaFoldDB" id="A0A1C7NPG6"/>
<evidence type="ECO:0000259" key="4">
    <source>
        <dbReference type="PROSITE" id="PS50103"/>
    </source>
</evidence>
<feature type="region of interest" description="Disordered" evidence="2">
    <location>
        <begin position="79"/>
        <end position="162"/>
    </location>
</feature>
<keyword evidence="6" id="KW-1185">Reference proteome</keyword>
<feature type="compositionally biased region" description="Basic and acidic residues" evidence="2">
    <location>
        <begin position="98"/>
        <end position="112"/>
    </location>
</feature>
<feature type="compositionally biased region" description="Basic and acidic residues" evidence="2">
    <location>
        <begin position="238"/>
        <end position="255"/>
    </location>
</feature>
<feature type="region of interest" description="Disordered" evidence="2">
    <location>
        <begin position="38"/>
        <end position="67"/>
    </location>
</feature>
<dbReference type="InParanoid" id="A0A1C7NPG6"/>
<evidence type="ECO:0000256" key="1">
    <source>
        <dbReference type="PROSITE-ProRule" id="PRU00723"/>
    </source>
</evidence>
<feature type="zinc finger region" description="C3H1-type" evidence="1">
    <location>
        <begin position="341"/>
        <end position="370"/>
    </location>
</feature>
<dbReference type="Pfam" id="PF14608">
    <property type="entry name" value="zf-CCCH_2"/>
    <property type="match status" value="2"/>
</dbReference>
<keyword evidence="3" id="KW-0472">Membrane</keyword>
<keyword evidence="1" id="KW-0479">Metal-binding</keyword>
<feature type="domain" description="C3H1-type" evidence="4">
    <location>
        <begin position="341"/>
        <end position="370"/>
    </location>
</feature>